<comment type="similarity">
    <text evidence="6">Belongs to the endonuclease V family.</text>
</comment>
<dbReference type="EMBL" id="BOMY01000020">
    <property type="protein sequence ID" value="GIF20080.1"/>
    <property type="molecule type" value="Genomic_DNA"/>
</dbReference>
<keyword evidence="6" id="KW-0479">Metal-binding</keyword>
<dbReference type="PANTHER" id="PTHR28511">
    <property type="entry name" value="ENDONUCLEASE V"/>
    <property type="match status" value="1"/>
</dbReference>
<dbReference type="PANTHER" id="PTHR28511:SF1">
    <property type="entry name" value="ENDONUCLEASE V"/>
    <property type="match status" value="1"/>
</dbReference>
<keyword evidence="5 6" id="KW-0378">Hydrolase</keyword>
<evidence type="ECO:0000256" key="5">
    <source>
        <dbReference type="ARBA" id="ARBA00022801"/>
    </source>
</evidence>
<reference evidence="7" key="1">
    <citation type="submission" date="2021-01" db="EMBL/GenBank/DDBJ databases">
        <title>Whole genome shotgun sequence of Actinoplanes tereljensis NBRC 105297.</title>
        <authorList>
            <person name="Komaki H."/>
            <person name="Tamura T."/>
        </authorList>
    </citation>
    <scope>NUCLEOTIDE SEQUENCE</scope>
    <source>
        <strain evidence="7">NBRC 105297</strain>
    </source>
</reference>
<comment type="caution">
    <text evidence="7">The sequence shown here is derived from an EMBL/GenBank/DDBJ whole genome shotgun (WGS) entry which is preliminary data.</text>
</comment>
<keyword evidence="2 6" id="KW-0963">Cytoplasm</keyword>
<dbReference type="GO" id="GO:0005737">
    <property type="term" value="C:cytoplasm"/>
    <property type="evidence" value="ECO:0007669"/>
    <property type="project" value="UniProtKB-SubCell"/>
</dbReference>
<keyword evidence="4 6" id="KW-0255">Endonuclease</keyword>
<feature type="binding site" evidence="6">
    <location>
        <position position="43"/>
    </location>
    <ligand>
        <name>Mg(2+)</name>
        <dbReference type="ChEBI" id="CHEBI:18420"/>
    </ligand>
</feature>
<evidence type="ECO:0000313" key="8">
    <source>
        <dbReference type="Proteomes" id="UP000623608"/>
    </source>
</evidence>
<keyword evidence="8" id="KW-1185">Reference proteome</keyword>
<dbReference type="GO" id="GO:0000287">
    <property type="term" value="F:magnesium ion binding"/>
    <property type="evidence" value="ECO:0007669"/>
    <property type="project" value="UniProtKB-UniRule"/>
</dbReference>
<dbReference type="Pfam" id="PF04493">
    <property type="entry name" value="Endonuclease_5"/>
    <property type="match status" value="1"/>
</dbReference>
<feature type="site" description="Interaction with target DNA" evidence="6">
    <location>
        <position position="81"/>
    </location>
</feature>
<keyword evidence="3 6" id="KW-0540">Nuclease</keyword>
<dbReference type="Proteomes" id="UP000623608">
    <property type="component" value="Unassembled WGS sequence"/>
</dbReference>
<comment type="cofactor">
    <cofactor evidence="6">
        <name>Mg(2+)</name>
        <dbReference type="ChEBI" id="CHEBI:18420"/>
    </cofactor>
</comment>
<dbReference type="GO" id="GO:0003727">
    <property type="term" value="F:single-stranded RNA binding"/>
    <property type="evidence" value="ECO:0007669"/>
    <property type="project" value="TreeGrafter"/>
</dbReference>
<evidence type="ECO:0000256" key="1">
    <source>
        <dbReference type="ARBA" id="ARBA00004496"/>
    </source>
</evidence>
<organism evidence="7 8">
    <name type="scientific">Paractinoplanes tereljensis</name>
    <dbReference type="NCBI Taxonomy" id="571912"/>
    <lineage>
        <taxon>Bacteria</taxon>
        <taxon>Bacillati</taxon>
        <taxon>Actinomycetota</taxon>
        <taxon>Actinomycetes</taxon>
        <taxon>Micromonosporales</taxon>
        <taxon>Micromonosporaceae</taxon>
        <taxon>Paractinoplanes</taxon>
    </lineage>
</organism>
<dbReference type="EC" id="3.1.21.7" evidence="6"/>
<dbReference type="Gene3D" id="3.30.2170.10">
    <property type="entry name" value="archaeoglobus fulgidus dsm 4304 superfamily"/>
    <property type="match status" value="1"/>
</dbReference>
<dbReference type="GO" id="GO:0016891">
    <property type="term" value="F:RNA endonuclease activity producing 5'-phosphomonoesters, hydrolytic mechanism"/>
    <property type="evidence" value="ECO:0007669"/>
    <property type="project" value="TreeGrafter"/>
</dbReference>
<accession>A0A919NJX6</accession>
<dbReference type="InterPro" id="IPR007581">
    <property type="entry name" value="Endonuclease-V"/>
</dbReference>
<sequence>MNPVPFELPADAADGERIQDELRKRLILPTGRAGPPATVTGLDISYAVGSRHAVAAAVTIGVDDLKGREVAVAEGDISFPYVPGLLAFRELPLLLAAIAKLKVSPEVLVCDGYGIAHPRRFGLASHLGVLLDRPSFGVAKNDFIGTHDEPGPRRGEWSALTENGELLGRAVRTQSNVKPVYVSVGHRISLADATDLAIALSPKFRIPEPTRQADIISREILRDSRHGLD</sequence>
<keyword evidence="6" id="KW-0227">DNA damage</keyword>
<dbReference type="CDD" id="cd06559">
    <property type="entry name" value="Endonuclease_V"/>
    <property type="match status" value="1"/>
</dbReference>
<evidence type="ECO:0000313" key="7">
    <source>
        <dbReference type="EMBL" id="GIF20080.1"/>
    </source>
</evidence>
<proteinExistence type="inferred from homology"/>
<protein>
    <recommendedName>
        <fullName evidence="6">Endonuclease V</fullName>
        <ecNumber evidence="6">3.1.21.7</ecNumber>
    </recommendedName>
    <alternativeName>
        <fullName evidence="6">Deoxyinosine 3'endonuclease</fullName>
    </alternativeName>
    <alternativeName>
        <fullName evidence="6">Deoxyribonuclease V</fullName>
        <shortName evidence="6">DNase V</shortName>
    </alternativeName>
</protein>
<dbReference type="GO" id="GO:0006281">
    <property type="term" value="P:DNA repair"/>
    <property type="evidence" value="ECO:0007669"/>
    <property type="project" value="UniProtKB-UniRule"/>
</dbReference>
<name>A0A919NJX6_9ACTN</name>
<evidence type="ECO:0000256" key="2">
    <source>
        <dbReference type="ARBA" id="ARBA00022490"/>
    </source>
</evidence>
<dbReference type="HAMAP" id="MF_00801">
    <property type="entry name" value="Endonuclease_5"/>
    <property type="match status" value="1"/>
</dbReference>
<dbReference type="AlphaFoldDB" id="A0A919NJX6"/>
<comment type="function">
    <text evidence="6">DNA repair enzyme involved in the repair of deaminated bases. Selectively cleaves double-stranded DNA at the second phosphodiester bond 3' to a deoxyinosine leaving behind the intact lesion on the nicked DNA.</text>
</comment>
<comment type="catalytic activity">
    <reaction evidence="6">
        <text>Endonucleolytic cleavage at apurinic or apyrimidinic sites to products with a 5'-phosphate.</text>
        <dbReference type="EC" id="3.1.21.7"/>
    </reaction>
</comment>
<comment type="subcellular location">
    <subcellularLocation>
        <location evidence="1 6">Cytoplasm</location>
    </subcellularLocation>
</comment>
<feature type="binding site" evidence="6">
    <location>
        <position position="111"/>
    </location>
    <ligand>
        <name>Mg(2+)</name>
        <dbReference type="ChEBI" id="CHEBI:18420"/>
    </ligand>
</feature>
<dbReference type="RefSeq" id="WP_203805372.1">
    <property type="nucleotide sequence ID" value="NZ_BOMY01000020.1"/>
</dbReference>
<evidence type="ECO:0000256" key="3">
    <source>
        <dbReference type="ARBA" id="ARBA00022722"/>
    </source>
</evidence>
<keyword evidence="6" id="KW-0460">Magnesium</keyword>
<evidence type="ECO:0000256" key="6">
    <source>
        <dbReference type="HAMAP-Rule" id="MF_00801"/>
    </source>
</evidence>
<gene>
    <name evidence="6 7" type="primary">nfi</name>
    <name evidence="7" type="ORF">Ate02nite_28100</name>
</gene>
<keyword evidence="6" id="KW-0234">DNA repair</keyword>
<evidence type="ECO:0000256" key="4">
    <source>
        <dbReference type="ARBA" id="ARBA00022759"/>
    </source>
</evidence>
<dbReference type="GO" id="GO:0043737">
    <property type="term" value="F:deoxyribonuclease V activity"/>
    <property type="evidence" value="ECO:0007669"/>
    <property type="project" value="UniProtKB-UniRule"/>
</dbReference>